<keyword evidence="3" id="KW-1185">Reference proteome</keyword>
<dbReference type="Proteomes" id="UP000467841">
    <property type="component" value="Unassembled WGS sequence"/>
</dbReference>
<dbReference type="EMBL" id="CACVBM020000026">
    <property type="protein sequence ID" value="CAA7013155.1"/>
    <property type="molecule type" value="Genomic_DNA"/>
</dbReference>
<evidence type="ECO:0000313" key="2">
    <source>
        <dbReference type="EMBL" id="CAA7038270.1"/>
    </source>
</evidence>
<dbReference type="EMBL" id="CACVBM020001190">
    <property type="protein sequence ID" value="CAA7038270.1"/>
    <property type="molecule type" value="Genomic_DNA"/>
</dbReference>
<name>A0A6D2JEQ1_9BRAS</name>
<sequence>MEDIESPRNLRDEQPVHPLTTNEMALIRIFRKMKFEGTRYPEPRSDREATHHRRCERDVRQLMIGFNRMFTLSHSISHCVGLISQSLNSISHNLPGIFNRYVLIQS</sequence>
<reference evidence="2 3" key="1">
    <citation type="submission" date="2020-01" db="EMBL/GenBank/DDBJ databases">
        <authorList>
            <person name="Mishra B."/>
        </authorList>
    </citation>
    <scope>NUCLEOTIDE SEQUENCE [LARGE SCALE GENOMIC DNA]</scope>
</reference>
<proteinExistence type="predicted"/>
<evidence type="ECO:0000313" key="3">
    <source>
        <dbReference type="Proteomes" id="UP000467841"/>
    </source>
</evidence>
<protein>
    <submittedName>
        <fullName evidence="2">Uncharacterized protein</fullName>
    </submittedName>
</protein>
<accession>A0A6D2JEQ1</accession>
<evidence type="ECO:0000313" key="1">
    <source>
        <dbReference type="EMBL" id="CAA7013155.1"/>
    </source>
</evidence>
<gene>
    <name evidence="2" type="ORF">MERR_LOCUS25505</name>
    <name evidence="1" type="ORF">MERR_LOCUS389</name>
</gene>
<dbReference type="AlphaFoldDB" id="A0A6D2JEQ1"/>
<organism evidence="2 3">
    <name type="scientific">Microthlaspi erraticum</name>
    <dbReference type="NCBI Taxonomy" id="1685480"/>
    <lineage>
        <taxon>Eukaryota</taxon>
        <taxon>Viridiplantae</taxon>
        <taxon>Streptophyta</taxon>
        <taxon>Embryophyta</taxon>
        <taxon>Tracheophyta</taxon>
        <taxon>Spermatophyta</taxon>
        <taxon>Magnoliopsida</taxon>
        <taxon>eudicotyledons</taxon>
        <taxon>Gunneridae</taxon>
        <taxon>Pentapetalae</taxon>
        <taxon>rosids</taxon>
        <taxon>malvids</taxon>
        <taxon>Brassicales</taxon>
        <taxon>Brassicaceae</taxon>
        <taxon>Coluteocarpeae</taxon>
        <taxon>Microthlaspi</taxon>
    </lineage>
</organism>